<proteinExistence type="inferred from homology"/>
<accession>A0A5M6ZQN7</accession>
<name>A0A5M6ZQN7_9PROT</name>
<dbReference type="AlphaFoldDB" id="A0A5M6ZQN7"/>
<dbReference type="PANTHER" id="PTHR47814">
    <property type="entry name" value="PEPTIDYL-TRNA HYDROLASE ARFB"/>
    <property type="match status" value="1"/>
</dbReference>
<protein>
    <submittedName>
        <fullName evidence="4">Aminoacyl-tRNA hydrolase</fullName>
        <ecNumber evidence="4">3.1.1.29</ecNumber>
    </submittedName>
</protein>
<dbReference type="EMBL" id="VWOJ01000001">
    <property type="protein sequence ID" value="KAA5804591.1"/>
    <property type="molecule type" value="Genomic_DNA"/>
</dbReference>
<evidence type="ECO:0000256" key="2">
    <source>
        <dbReference type="SAM" id="MobiDB-lite"/>
    </source>
</evidence>
<dbReference type="GO" id="GO:0003747">
    <property type="term" value="F:translation release factor activity"/>
    <property type="evidence" value="ECO:0007669"/>
    <property type="project" value="InterPro"/>
</dbReference>
<dbReference type="EC" id="3.1.1.29" evidence="4"/>
<dbReference type="PANTHER" id="PTHR47814:SF1">
    <property type="entry name" value="PEPTIDYL-TRNA HYDROLASE ARFB"/>
    <property type="match status" value="1"/>
</dbReference>
<organism evidence="4 5">
    <name type="scientific">Alkalicaulis satelles</name>
    <dbReference type="NCBI Taxonomy" id="2609175"/>
    <lineage>
        <taxon>Bacteria</taxon>
        <taxon>Pseudomonadati</taxon>
        <taxon>Pseudomonadota</taxon>
        <taxon>Alphaproteobacteria</taxon>
        <taxon>Maricaulales</taxon>
        <taxon>Maricaulaceae</taxon>
        <taxon>Alkalicaulis</taxon>
    </lineage>
</organism>
<dbReference type="InterPro" id="IPR000352">
    <property type="entry name" value="Pep_chain_release_fac_I"/>
</dbReference>
<dbReference type="GO" id="GO:0043022">
    <property type="term" value="F:ribosome binding"/>
    <property type="evidence" value="ECO:0007669"/>
    <property type="project" value="TreeGrafter"/>
</dbReference>
<dbReference type="Pfam" id="PF00472">
    <property type="entry name" value="RF-1"/>
    <property type="match status" value="1"/>
</dbReference>
<evidence type="ECO:0000313" key="5">
    <source>
        <dbReference type="Proteomes" id="UP000325122"/>
    </source>
</evidence>
<dbReference type="Gene3D" id="3.30.160.20">
    <property type="match status" value="1"/>
</dbReference>
<evidence type="ECO:0000259" key="3">
    <source>
        <dbReference type="PROSITE" id="PS00745"/>
    </source>
</evidence>
<feature type="compositionally biased region" description="Basic residues" evidence="2">
    <location>
        <begin position="115"/>
        <end position="131"/>
    </location>
</feature>
<dbReference type="NCBIfam" id="NF006718">
    <property type="entry name" value="PRK09256.1"/>
    <property type="match status" value="1"/>
</dbReference>
<dbReference type="PROSITE" id="PS00745">
    <property type="entry name" value="RF_PROK_I"/>
    <property type="match status" value="1"/>
</dbReference>
<feature type="region of interest" description="Disordered" evidence="2">
    <location>
        <begin position="97"/>
        <end position="137"/>
    </location>
</feature>
<comment type="similarity">
    <text evidence="1">Belongs to the prokaryotic/mitochondrial release factor family.</text>
</comment>
<evidence type="ECO:0000313" key="4">
    <source>
        <dbReference type="EMBL" id="KAA5804591.1"/>
    </source>
</evidence>
<dbReference type="SUPFAM" id="SSF75620">
    <property type="entry name" value="Release factor"/>
    <property type="match status" value="1"/>
</dbReference>
<dbReference type="InterPro" id="IPR045853">
    <property type="entry name" value="Pep_chain_release_fac_I_sf"/>
</dbReference>
<keyword evidence="4" id="KW-0378">Hydrolase</keyword>
<feature type="domain" description="Prokaryotic-type class I peptide chain release factors" evidence="3">
    <location>
        <begin position="20"/>
        <end position="36"/>
    </location>
</feature>
<dbReference type="RefSeq" id="WP_150021622.1">
    <property type="nucleotide sequence ID" value="NZ_VWOJ01000001.1"/>
</dbReference>
<dbReference type="GO" id="GO:0004045">
    <property type="term" value="F:peptidyl-tRNA hydrolase activity"/>
    <property type="evidence" value="ECO:0007669"/>
    <property type="project" value="UniProtKB-EC"/>
</dbReference>
<evidence type="ECO:0000256" key="1">
    <source>
        <dbReference type="ARBA" id="ARBA00010835"/>
    </source>
</evidence>
<comment type="caution">
    <text evidence="4">The sequence shown here is derived from an EMBL/GenBank/DDBJ whole genome shotgun (WGS) entry which is preliminary data.</text>
</comment>
<sequence length="137" mass="15280">MRITDEIMIDERLIEERFVRASGPGGQHVNTTSSAVQLRFDLAASDLPQALKQRLIRLAGSRITAEGVLVLHASEHRSQARNREAARERLRTLILQASRKPKPRKATRPSLASIKRQKAAKAARSRTKALRGKPAED</sequence>
<reference evidence="4 5" key="1">
    <citation type="submission" date="2019-09" db="EMBL/GenBank/DDBJ databases">
        <authorList>
            <person name="Kevbrin V."/>
            <person name="Grouzdev D.S."/>
        </authorList>
    </citation>
    <scope>NUCLEOTIDE SEQUENCE [LARGE SCALE GENOMIC DNA]</scope>
    <source>
        <strain evidence="4 5">G-192</strain>
    </source>
</reference>
<dbReference type="Proteomes" id="UP000325122">
    <property type="component" value="Unassembled WGS sequence"/>
</dbReference>
<gene>
    <name evidence="4" type="ORF">F1654_00855</name>
</gene>
<keyword evidence="5" id="KW-1185">Reference proteome</keyword>
<dbReference type="GO" id="GO:0072344">
    <property type="term" value="P:rescue of stalled ribosome"/>
    <property type="evidence" value="ECO:0007669"/>
    <property type="project" value="TreeGrafter"/>
</dbReference>